<dbReference type="SUPFAM" id="SSF54928">
    <property type="entry name" value="RNA-binding domain, RBD"/>
    <property type="match status" value="1"/>
</dbReference>
<reference evidence="1" key="2">
    <citation type="submission" date="2015-06" db="UniProtKB">
        <authorList>
            <consortium name="EnsemblProtists"/>
        </authorList>
    </citation>
    <scope>IDENTIFICATION</scope>
    <source>
        <strain evidence="1">Emoy2</strain>
    </source>
</reference>
<protein>
    <submittedName>
        <fullName evidence="1">Uncharacterized protein</fullName>
    </submittedName>
</protein>
<dbReference type="Gene3D" id="3.30.70.330">
    <property type="match status" value="1"/>
</dbReference>
<evidence type="ECO:0000313" key="1">
    <source>
        <dbReference type="EnsemblProtists" id="HpaP805164"/>
    </source>
</evidence>
<sequence length="160" mass="17841">MAAVAVTEAVVGTMTAVATVVVATVLNVRTDFRVRVTDLPRDVDWRNVKDFLRTGGEVTYCNVEADGSARKKTWTTLSRSSTTRSSVAATCVLPLRETQRVARALVLLHVAAHLAIARVRARRLRQRTHRAAPAPDRHRVLLPIRLPTRTWLEQIRLDEG</sequence>
<dbReference type="GO" id="GO:0003676">
    <property type="term" value="F:nucleic acid binding"/>
    <property type="evidence" value="ECO:0007669"/>
    <property type="project" value="InterPro"/>
</dbReference>
<dbReference type="InterPro" id="IPR035979">
    <property type="entry name" value="RBD_domain_sf"/>
</dbReference>
<evidence type="ECO:0000313" key="2">
    <source>
        <dbReference type="Proteomes" id="UP000011713"/>
    </source>
</evidence>
<proteinExistence type="predicted"/>
<name>M4BFU4_HYAAE</name>
<dbReference type="Proteomes" id="UP000011713">
    <property type="component" value="Unassembled WGS sequence"/>
</dbReference>
<keyword evidence="2" id="KW-1185">Reference proteome</keyword>
<dbReference type="AlphaFoldDB" id="M4BFU4"/>
<dbReference type="InterPro" id="IPR012677">
    <property type="entry name" value="Nucleotide-bd_a/b_plait_sf"/>
</dbReference>
<dbReference type="EnsemblProtists" id="HpaT805164">
    <property type="protein sequence ID" value="HpaP805164"/>
    <property type="gene ID" value="HpaG805164"/>
</dbReference>
<reference evidence="2" key="1">
    <citation type="journal article" date="2010" name="Science">
        <title>Signatures of adaptation to obligate biotrophy in the Hyaloperonospora arabidopsidis genome.</title>
        <authorList>
            <person name="Baxter L."/>
            <person name="Tripathy S."/>
            <person name="Ishaque N."/>
            <person name="Boot N."/>
            <person name="Cabral A."/>
            <person name="Kemen E."/>
            <person name="Thines M."/>
            <person name="Ah-Fong A."/>
            <person name="Anderson R."/>
            <person name="Badejoko W."/>
            <person name="Bittner-Eddy P."/>
            <person name="Boore J.L."/>
            <person name="Chibucos M.C."/>
            <person name="Coates M."/>
            <person name="Dehal P."/>
            <person name="Delehaunty K."/>
            <person name="Dong S."/>
            <person name="Downton P."/>
            <person name="Dumas B."/>
            <person name="Fabro G."/>
            <person name="Fronick C."/>
            <person name="Fuerstenberg S.I."/>
            <person name="Fulton L."/>
            <person name="Gaulin E."/>
            <person name="Govers F."/>
            <person name="Hughes L."/>
            <person name="Humphray S."/>
            <person name="Jiang R.H."/>
            <person name="Judelson H."/>
            <person name="Kamoun S."/>
            <person name="Kyung K."/>
            <person name="Meijer H."/>
            <person name="Minx P."/>
            <person name="Morris P."/>
            <person name="Nelson J."/>
            <person name="Phuntumart V."/>
            <person name="Qutob D."/>
            <person name="Rehmany A."/>
            <person name="Rougon-Cardoso A."/>
            <person name="Ryden P."/>
            <person name="Torto-Alalibo T."/>
            <person name="Studholme D."/>
            <person name="Wang Y."/>
            <person name="Win J."/>
            <person name="Wood J."/>
            <person name="Clifton S.W."/>
            <person name="Rogers J."/>
            <person name="Van den Ackerveken G."/>
            <person name="Jones J.D."/>
            <person name="McDowell J.M."/>
            <person name="Beynon J."/>
            <person name="Tyler B.M."/>
        </authorList>
    </citation>
    <scope>NUCLEOTIDE SEQUENCE [LARGE SCALE GENOMIC DNA]</scope>
    <source>
        <strain evidence="2">Emoy2</strain>
    </source>
</reference>
<dbReference type="STRING" id="559515.M4BFU4"/>
<accession>M4BFU4</accession>
<dbReference type="VEuPathDB" id="FungiDB:HpaG805164"/>
<dbReference type="HOGENOM" id="CLU_1655540_0_0_1"/>
<dbReference type="InParanoid" id="M4BFU4"/>
<organism evidence="1 2">
    <name type="scientific">Hyaloperonospora arabidopsidis (strain Emoy2)</name>
    <name type="common">Downy mildew agent</name>
    <name type="synonym">Peronospora arabidopsidis</name>
    <dbReference type="NCBI Taxonomy" id="559515"/>
    <lineage>
        <taxon>Eukaryota</taxon>
        <taxon>Sar</taxon>
        <taxon>Stramenopiles</taxon>
        <taxon>Oomycota</taxon>
        <taxon>Peronosporomycetes</taxon>
        <taxon>Peronosporales</taxon>
        <taxon>Peronosporaceae</taxon>
        <taxon>Hyaloperonospora</taxon>
    </lineage>
</organism>
<dbReference type="EMBL" id="JH598211">
    <property type="status" value="NOT_ANNOTATED_CDS"/>
    <property type="molecule type" value="Genomic_DNA"/>
</dbReference>